<dbReference type="EMBL" id="BKCJ010017335">
    <property type="protein sequence ID" value="GEV20830.1"/>
    <property type="molecule type" value="Genomic_DNA"/>
</dbReference>
<gene>
    <name evidence="1" type="ORF">Tci_092807</name>
</gene>
<accession>A0A699GUB1</accession>
<organism evidence="1">
    <name type="scientific">Tanacetum cinerariifolium</name>
    <name type="common">Dalmatian daisy</name>
    <name type="synonym">Chrysanthemum cinerariifolium</name>
    <dbReference type="NCBI Taxonomy" id="118510"/>
    <lineage>
        <taxon>Eukaryota</taxon>
        <taxon>Viridiplantae</taxon>
        <taxon>Streptophyta</taxon>
        <taxon>Embryophyta</taxon>
        <taxon>Tracheophyta</taxon>
        <taxon>Spermatophyta</taxon>
        <taxon>Magnoliopsida</taxon>
        <taxon>eudicotyledons</taxon>
        <taxon>Gunneridae</taxon>
        <taxon>Pentapetalae</taxon>
        <taxon>asterids</taxon>
        <taxon>campanulids</taxon>
        <taxon>Asterales</taxon>
        <taxon>Asteraceae</taxon>
        <taxon>Asteroideae</taxon>
        <taxon>Anthemideae</taxon>
        <taxon>Anthemidinae</taxon>
        <taxon>Tanacetum</taxon>
    </lineage>
</organism>
<dbReference type="AlphaFoldDB" id="A0A699GUB1"/>
<name>A0A699GUB1_TANCI</name>
<protein>
    <recommendedName>
        <fullName evidence="2">Reverse transcriptase domain-containing protein</fullName>
    </recommendedName>
</protein>
<evidence type="ECO:0000313" key="1">
    <source>
        <dbReference type="EMBL" id="GEV20830.1"/>
    </source>
</evidence>
<comment type="caution">
    <text evidence="1">The sequence shown here is derived from an EMBL/GenBank/DDBJ whole genome shotgun (WGS) entry which is preliminary data.</text>
</comment>
<proteinExistence type="predicted"/>
<sequence>MCQSLRLKTLLSVRIRFSIVIDTLLNNEATTNRVVHDKEFEQRSHPTFENPKQVFRSSRKLSKIRSIDYLSSPKFNLISDIEDQSEKEETEAMAKTMEEYMTNTRYGYGSGLEVPTRQILDSKGAIPTMTATNARIDIQDMAEHSQKWYDGTSTRAKSTKTSDRLAAIQAQLNNLGREIKKGSKLANCQTPPMSTHSQNPYNSFTRQTDFTVHLPHKPPCIHPYPIIPITLTLPTLLTPIPAGNLNKAHWPRDGYDCQQQFLLVYEHEPSYNQNYNGNYYSLNSPSFLWCDNHGGSHATFQCQPMNQNTDSSGSNQIQTPQYPIIYPPSQQMSEEVFQDKRDLMKSFYNDEEHSVQYKEYLENSSDAIAPVLPIEEPEYSLSMGYKYLNTTPEMESDEIIKSGVEKLVPILKECEVTSEDKRECDVPVCKDSSTFDVREDHYEILSDSNNDDDISSDDDAFEDIEYVEASPLDPELVSLEEENDVYQQDEESNLEDIQDVILHEKLLSISLLIANIESLNDNPTPDRMLNSFASFPIFEESDTSLSDNFSPEFETFSDHTKETSSGSTTTHAYNSLPEYDSQGDIHFLKELLVDDSIPFLENESSGHHNNPLFPLPPPEPLDVEVFFDSKPDVSLLLLSVESEDTIFDPGISI</sequence>
<evidence type="ECO:0008006" key="2">
    <source>
        <dbReference type="Google" id="ProtNLM"/>
    </source>
</evidence>
<reference evidence="1" key="1">
    <citation type="journal article" date="2019" name="Sci. Rep.">
        <title>Draft genome of Tanacetum cinerariifolium, the natural source of mosquito coil.</title>
        <authorList>
            <person name="Yamashiro T."/>
            <person name="Shiraishi A."/>
            <person name="Satake H."/>
            <person name="Nakayama K."/>
        </authorList>
    </citation>
    <scope>NUCLEOTIDE SEQUENCE</scope>
</reference>